<dbReference type="NCBIfam" id="TIGR00414">
    <property type="entry name" value="serS"/>
    <property type="match status" value="1"/>
</dbReference>
<feature type="binding site" evidence="12">
    <location>
        <position position="276"/>
    </location>
    <ligand>
        <name>ATP</name>
        <dbReference type="ChEBI" id="CHEBI:30616"/>
    </ligand>
</feature>
<evidence type="ECO:0000256" key="4">
    <source>
        <dbReference type="ARBA" id="ARBA00022490"/>
    </source>
</evidence>
<dbReference type="PRINTS" id="PR00981">
    <property type="entry name" value="TRNASYNTHSER"/>
</dbReference>
<feature type="binding site" evidence="13">
    <location>
        <position position="260"/>
    </location>
    <ligand>
        <name>L-serine</name>
        <dbReference type="ChEBI" id="CHEBI:33384"/>
    </ligand>
</feature>
<dbReference type="PIRSF" id="PIRSF001529">
    <property type="entry name" value="Ser-tRNA-synth_IIa"/>
    <property type="match status" value="1"/>
</dbReference>
<evidence type="ECO:0000256" key="8">
    <source>
        <dbReference type="ARBA" id="ARBA00022917"/>
    </source>
</evidence>
<dbReference type="Proteomes" id="UP000231436">
    <property type="component" value="Unassembled WGS sequence"/>
</dbReference>
<feature type="site" description="Important for serine binding" evidence="13">
    <location>
        <position position="381"/>
    </location>
</feature>
<evidence type="ECO:0000256" key="7">
    <source>
        <dbReference type="ARBA" id="ARBA00022840"/>
    </source>
</evidence>
<evidence type="ECO:0000256" key="14">
    <source>
        <dbReference type="PIRSR" id="PIRSR001529-2"/>
    </source>
</evidence>
<protein>
    <recommendedName>
        <fullName evidence="12">Serine--tRNA ligase</fullName>
        <ecNumber evidence="12">6.1.1.11</ecNumber>
    </recommendedName>
    <alternativeName>
        <fullName evidence="12">Seryl-tRNA synthetase</fullName>
        <shortName evidence="12">SerRS</shortName>
    </alternativeName>
    <alternativeName>
        <fullName evidence="12">Seryl-tRNA(Ser/Sec) synthetase</fullName>
    </alternativeName>
</protein>
<dbReference type="PANTHER" id="PTHR43697:SF1">
    <property type="entry name" value="SERINE--TRNA LIGASE"/>
    <property type="match status" value="1"/>
</dbReference>
<feature type="binding site" evidence="13">
    <location>
        <position position="229"/>
    </location>
    <ligand>
        <name>L-serine</name>
        <dbReference type="ChEBI" id="CHEBI:33384"/>
    </ligand>
</feature>
<evidence type="ECO:0000259" key="16">
    <source>
        <dbReference type="PROSITE" id="PS50862"/>
    </source>
</evidence>
<dbReference type="SUPFAM" id="SSF55681">
    <property type="entry name" value="Class II aaRS and biotin synthetases"/>
    <property type="match status" value="1"/>
</dbReference>
<feature type="binding site" evidence="12 14">
    <location>
        <begin position="260"/>
        <end position="262"/>
    </location>
    <ligand>
        <name>ATP</name>
        <dbReference type="ChEBI" id="CHEBI:30616"/>
    </ligand>
</feature>
<dbReference type="GO" id="GO:0005524">
    <property type="term" value="F:ATP binding"/>
    <property type="evidence" value="ECO:0007669"/>
    <property type="project" value="UniProtKB-UniRule"/>
</dbReference>
<evidence type="ECO:0000313" key="17">
    <source>
        <dbReference type="EMBL" id="PJE76811.1"/>
    </source>
</evidence>
<comment type="pathway">
    <text evidence="2 12">Aminoacyl-tRNA biosynthesis; selenocysteinyl-tRNA(Sec) biosynthesis; L-seryl-tRNA(Sec) from L-serine and tRNA(Sec): step 1/1.</text>
</comment>
<evidence type="ECO:0000256" key="2">
    <source>
        <dbReference type="ARBA" id="ARBA00005045"/>
    </source>
</evidence>
<keyword evidence="15" id="KW-0175">Coiled coil</keyword>
<dbReference type="InterPro" id="IPR002314">
    <property type="entry name" value="aa-tRNA-synt_IIb"/>
</dbReference>
<dbReference type="GO" id="GO:0005737">
    <property type="term" value="C:cytoplasm"/>
    <property type="evidence" value="ECO:0007669"/>
    <property type="project" value="UniProtKB-SubCell"/>
</dbReference>
<feature type="binding site" evidence="12 14">
    <location>
        <begin position="347"/>
        <end position="350"/>
    </location>
    <ligand>
        <name>ATP</name>
        <dbReference type="ChEBI" id="CHEBI:30616"/>
    </ligand>
</feature>
<dbReference type="InterPro" id="IPR045864">
    <property type="entry name" value="aa-tRNA-synth_II/BPL/LPL"/>
</dbReference>
<comment type="subcellular location">
    <subcellularLocation>
        <location evidence="1 12">Cytoplasm</location>
    </subcellularLocation>
</comment>
<keyword evidence="8 12" id="KW-0648">Protein biosynthesis</keyword>
<dbReference type="CDD" id="cd00770">
    <property type="entry name" value="SerRS_core"/>
    <property type="match status" value="1"/>
</dbReference>
<evidence type="ECO:0000256" key="5">
    <source>
        <dbReference type="ARBA" id="ARBA00022598"/>
    </source>
</evidence>
<dbReference type="Gene3D" id="3.30.930.10">
    <property type="entry name" value="Bira Bifunctional Protein, Domain 2"/>
    <property type="match status" value="1"/>
</dbReference>
<keyword evidence="4 12" id="KW-0963">Cytoplasm</keyword>
<dbReference type="InterPro" id="IPR006195">
    <property type="entry name" value="aa-tRNA-synth_II"/>
</dbReference>
<comment type="caution">
    <text evidence="17">The sequence shown here is derived from an EMBL/GenBank/DDBJ whole genome shotgun (WGS) entry which is preliminary data.</text>
</comment>
<evidence type="ECO:0000256" key="15">
    <source>
        <dbReference type="SAM" id="Coils"/>
    </source>
</evidence>
<dbReference type="InterPro" id="IPR033729">
    <property type="entry name" value="SerRS_core"/>
</dbReference>
<name>A0A2M8LH87_9BACT</name>
<dbReference type="InterPro" id="IPR042103">
    <property type="entry name" value="SerRS_1_N_sf"/>
</dbReference>
<evidence type="ECO:0000256" key="13">
    <source>
        <dbReference type="PIRSR" id="PIRSR001529-1"/>
    </source>
</evidence>
<dbReference type="UniPathway" id="UPA00906">
    <property type="reaction ID" value="UER00895"/>
</dbReference>
<evidence type="ECO:0000256" key="10">
    <source>
        <dbReference type="ARBA" id="ARBA00047929"/>
    </source>
</evidence>
<dbReference type="GO" id="GO:0006434">
    <property type="term" value="P:seryl-tRNA aminoacylation"/>
    <property type="evidence" value="ECO:0007669"/>
    <property type="project" value="UniProtKB-UniRule"/>
</dbReference>
<feature type="binding site" evidence="12">
    <location>
        <position position="381"/>
    </location>
    <ligand>
        <name>L-serine</name>
        <dbReference type="ChEBI" id="CHEBI:33384"/>
    </ligand>
</feature>
<feature type="binding site" evidence="14">
    <location>
        <begin position="276"/>
        <end position="279"/>
    </location>
    <ligand>
        <name>ATP</name>
        <dbReference type="ChEBI" id="CHEBI:30616"/>
    </ligand>
</feature>
<dbReference type="Gene3D" id="1.10.287.40">
    <property type="entry name" value="Serine-tRNA synthetase, tRNA binding domain"/>
    <property type="match status" value="1"/>
</dbReference>
<comment type="catalytic activity">
    <reaction evidence="11 12">
        <text>tRNA(Ser) + L-serine + ATP = L-seryl-tRNA(Ser) + AMP + diphosphate + H(+)</text>
        <dbReference type="Rhea" id="RHEA:12292"/>
        <dbReference type="Rhea" id="RHEA-COMP:9669"/>
        <dbReference type="Rhea" id="RHEA-COMP:9703"/>
        <dbReference type="ChEBI" id="CHEBI:15378"/>
        <dbReference type="ChEBI" id="CHEBI:30616"/>
        <dbReference type="ChEBI" id="CHEBI:33019"/>
        <dbReference type="ChEBI" id="CHEBI:33384"/>
        <dbReference type="ChEBI" id="CHEBI:78442"/>
        <dbReference type="ChEBI" id="CHEBI:78533"/>
        <dbReference type="ChEBI" id="CHEBI:456215"/>
        <dbReference type="EC" id="6.1.1.11"/>
    </reaction>
</comment>
<feature type="coiled-coil region" evidence="15">
    <location>
        <begin position="67"/>
        <end position="101"/>
    </location>
</feature>
<evidence type="ECO:0000256" key="6">
    <source>
        <dbReference type="ARBA" id="ARBA00022741"/>
    </source>
</evidence>
<comment type="similarity">
    <text evidence="3 12">Belongs to the class-II aminoacyl-tRNA synthetase family. Type-1 seryl-tRNA synthetase subfamily.</text>
</comment>
<dbReference type="GO" id="GO:0004828">
    <property type="term" value="F:serine-tRNA ligase activity"/>
    <property type="evidence" value="ECO:0007669"/>
    <property type="project" value="UniProtKB-UniRule"/>
</dbReference>
<dbReference type="Pfam" id="PF02403">
    <property type="entry name" value="Seryl_tRNA_N"/>
    <property type="match status" value="1"/>
</dbReference>
<evidence type="ECO:0000256" key="12">
    <source>
        <dbReference type="HAMAP-Rule" id="MF_00176"/>
    </source>
</evidence>
<keyword evidence="6 12" id="KW-0547">Nucleotide-binding</keyword>
<evidence type="ECO:0000313" key="18">
    <source>
        <dbReference type="Proteomes" id="UP000231436"/>
    </source>
</evidence>
<reference evidence="18" key="1">
    <citation type="submission" date="2017-09" db="EMBL/GenBank/DDBJ databases">
        <title>Depth-based differentiation of microbial function through sediment-hosted aquifers and enrichment of novel symbionts in the deep terrestrial subsurface.</title>
        <authorList>
            <person name="Probst A.J."/>
            <person name="Ladd B."/>
            <person name="Jarett J.K."/>
            <person name="Geller-Mcgrath D.E."/>
            <person name="Sieber C.M.K."/>
            <person name="Emerson J.B."/>
            <person name="Anantharaman K."/>
            <person name="Thomas B.C."/>
            <person name="Malmstrom R."/>
            <person name="Stieglmeier M."/>
            <person name="Klingl A."/>
            <person name="Woyke T."/>
            <person name="Ryan C.M."/>
            <person name="Banfield J.F."/>
        </authorList>
    </citation>
    <scope>NUCLEOTIDE SEQUENCE [LARGE SCALE GENOMIC DNA]</scope>
</reference>
<gene>
    <name evidence="12" type="primary">serS</name>
    <name evidence="17" type="ORF">COV05_02475</name>
</gene>
<dbReference type="Pfam" id="PF00587">
    <property type="entry name" value="tRNA-synt_2b"/>
    <property type="match status" value="1"/>
</dbReference>
<evidence type="ECO:0000256" key="9">
    <source>
        <dbReference type="ARBA" id="ARBA00023146"/>
    </source>
</evidence>
<dbReference type="AlphaFoldDB" id="A0A2M8LH87"/>
<proteinExistence type="inferred from homology"/>
<dbReference type="SUPFAM" id="SSF46589">
    <property type="entry name" value="tRNA-binding arm"/>
    <property type="match status" value="1"/>
</dbReference>
<feature type="binding site" evidence="13">
    <location>
        <position position="379"/>
    </location>
    <ligand>
        <name>L-serine</name>
        <dbReference type="ChEBI" id="CHEBI:33384"/>
    </ligand>
</feature>
<sequence>MIDIKLLLEEPERIAQNNLNRGKTIDIQVATDLHARRLVIIEEVQVLRTRANEIAGQIPSVSGEAERTSLIEEGKTLKEQVKEKETELSQVESELSTELKRYPNVLQSDVPIGPDESANEVVRMYGEPTAFNFEPKDHLDIGADLDLIDMDRAAKVSGARFAYLKGDAVLLEFALLQYALQETVKEGFVPVLPPHMVSLEAMGAMGYLEKGGEEEIYHLKNDDLVLIGTSEQAIGPMLMNEIIDEKKAPLRYLGFSPCYRREAGAYGRDTRGIIRVHQFDKVEMFSFTTPEKSNEEHELLLSIQERLMQGLKLPHRVMKLSSGDTGSPSSRTYDIETWLPSLKTYRETSSTSNTTDFQTRRLNTRVRMGEKNVIAHALNGTAFAIGRVLVAILENYQQADGSVRIPEVLRPWMGKDLIEKVSE</sequence>
<evidence type="ECO:0000256" key="11">
    <source>
        <dbReference type="ARBA" id="ARBA00048823"/>
    </source>
</evidence>
<feature type="binding site" evidence="12 13">
    <location>
        <position position="283"/>
    </location>
    <ligand>
        <name>L-serine</name>
        <dbReference type="ChEBI" id="CHEBI:33384"/>
    </ligand>
</feature>
<dbReference type="HAMAP" id="MF_00176">
    <property type="entry name" value="Ser_tRNA_synth_type1"/>
    <property type="match status" value="1"/>
</dbReference>
<comment type="domain">
    <text evidence="12">Consists of two distinct domains, a catalytic core and a N-terminal extension that is involved in tRNA binding.</text>
</comment>
<accession>A0A2M8LH87</accession>
<feature type="domain" description="Aminoacyl-transfer RNA synthetases class-II family profile" evidence="16">
    <location>
        <begin position="137"/>
        <end position="406"/>
    </location>
</feature>
<dbReference type="EC" id="6.1.1.11" evidence="12"/>
<organism evidence="17 18">
    <name type="scientific">Candidatus Uhrbacteria bacterium CG10_big_fil_rev_8_21_14_0_10_48_16</name>
    <dbReference type="NCBI Taxonomy" id="1975038"/>
    <lineage>
        <taxon>Bacteria</taxon>
        <taxon>Candidatus Uhriibacteriota</taxon>
    </lineage>
</organism>
<evidence type="ECO:0000256" key="1">
    <source>
        <dbReference type="ARBA" id="ARBA00004496"/>
    </source>
</evidence>
<keyword evidence="5 12" id="KW-0436">Ligase</keyword>
<comment type="catalytic activity">
    <reaction evidence="10 12">
        <text>tRNA(Sec) + L-serine + ATP = L-seryl-tRNA(Sec) + AMP + diphosphate + H(+)</text>
        <dbReference type="Rhea" id="RHEA:42580"/>
        <dbReference type="Rhea" id="RHEA-COMP:9742"/>
        <dbReference type="Rhea" id="RHEA-COMP:10128"/>
        <dbReference type="ChEBI" id="CHEBI:15378"/>
        <dbReference type="ChEBI" id="CHEBI:30616"/>
        <dbReference type="ChEBI" id="CHEBI:33019"/>
        <dbReference type="ChEBI" id="CHEBI:33384"/>
        <dbReference type="ChEBI" id="CHEBI:78442"/>
        <dbReference type="ChEBI" id="CHEBI:78533"/>
        <dbReference type="ChEBI" id="CHEBI:456215"/>
        <dbReference type="EC" id="6.1.1.11"/>
    </reaction>
</comment>
<dbReference type="InterPro" id="IPR010978">
    <property type="entry name" value="tRNA-bd_arm"/>
</dbReference>
<dbReference type="PROSITE" id="PS50862">
    <property type="entry name" value="AA_TRNA_LIGASE_II"/>
    <property type="match status" value="1"/>
</dbReference>
<keyword evidence="7 12" id="KW-0067">ATP-binding</keyword>
<dbReference type="EMBL" id="PFEU01000010">
    <property type="protein sequence ID" value="PJE76811.1"/>
    <property type="molecule type" value="Genomic_DNA"/>
</dbReference>
<keyword evidence="9 12" id="KW-0030">Aminoacyl-tRNA synthetase</keyword>
<comment type="subunit">
    <text evidence="12">Homodimer. The tRNA molecule binds across the dimer.</text>
</comment>
<dbReference type="InterPro" id="IPR002317">
    <property type="entry name" value="Ser-tRNA-ligase_type_1"/>
</dbReference>
<dbReference type="InterPro" id="IPR015866">
    <property type="entry name" value="Ser-tRNA-synth_1_N"/>
</dbReference>
<dbReference type="PANTHER" id="PTHR43697">
    <property type="entry name" value="SERYL-TRNA SYNTHETASE"/>
    <property type="match status" value="1"/>
</dbReference>
<comment type="function">
    <text evidence="12">Catalyzes the attachment of serine to tRNA(Ser). Is also able to aminoacylate tRNA(Sec) with serine, to form the misacylated tRNA L-seryl-tRNA(Sec), which will be further converted into selenocysteinyl-tRNA(Sec).</text>
</comment>
<dbReference type="GO" id="GO:0016260">
    <property type="term" value="P:selenocysteine biosynthetic process"/>
    <property type="evidence" value="ECO:0007669"/>
    <property type="project" value="UniProtKB-UniRule"/>
</dbReference>
<evidence type="ECO:0000256" key="3">
    <source>
        <dbReference type="ARBA" id="ARBA00010728"/>
    </source>
</evidence>
<feature type="binding site" evidence="12">
    <location>
        <begin position="229"/>
        <end position="231"/>
    </location>
    <ligand>
        <name>L-serine</name>
        <dbReference type="ChEBI" id="CHEBI:33384"/>
    </ligand>
</feature>